<name>A0A147F8D5_MICTE</name>
<evidence type="ECO:0000256" key="5">
    <source>
        <dbReference type="ARBA" id="ARBA00023295"/>
    </source>
</evidence>
<feature type="binding site" evidence="9">
    <location>
        <position position="160"/>
    </location>
    <ligand>
        <name>Zn(2+)</name>
        <dbReference type="ChEBI" id="CHEBI:29105"/>
    </ligand>
</feature>
<dbReference type="PANTHER" id="PTHR36447">
    <property type="entry name" value="BETA-GALACTOSIDASE GANA"/>
    <property type="match status" value="1"/>
</dbReference>
<dbReference type="GO" id="GO:0009341">
    <property type="term" value="C:beta-galactosidase complex"/>
    <property type="evidence" value="ECO:0007669"/>
    <property type="project" value="InterPro"/>
</dbReference>
<dbReference type="PIRSF" id="PIRSF001084">
    <property type="entry name" value="B-galactosidase"/>
    <property type="match status" value="1"/>
</dbReference>
<dbReference type="InterPro" id="IPR003476">
    <property type="entry name" value="Glyco_hydro_42"/>
</dbReference>
<evidence type="ECO:0000256" key="7">
    <source>
        <dbReference type="PIRSR" id="PIRSR001084-1"/>
    </source>
</evidence>
<dbReference type="PANTHER" id="PTHR36447:SF1">
    <property type="entry name" value="BETA-GALACTOSIDASE GANA"/>
    <property type="match status" value="1"/>
</dbReference>
<dbReference type="InterPro" id="IPR029062">
    <property type="entry name" value="Class_I_gatase-like"/>
</dbReference>
<evidence type="ECO:0000256" key="2">
    <source>
        <dbReference type="ARBA" id="ARBA00005940"/>
    </source>
</evidence>
<sequence>MTRWAPDRVAFGGDWNPEQWPVEEWEAQVRALDQAKVNLARVGVFSWSLLQPGPDEWDFAWLDHAMALLHERRIDVVLATSTASPPPWFSRMHPESRVIDERGYRHEIGSRQNWCPSSPVFRQASLTLVRRLAERYVDHPALRMWHTNNELGCHNAECFCEHSATAFRVWLRDRYRTIARLNEAWGARFWSQSYASFDEVAPPAVSTTFSNPTHVLDWRRFCSDALLAQHVAEREVLRDVAPGIPVTTNFMIGTGNSVGRSDYFRWAASVDVVANDHYEVGWDSSEARLHEQRAWSADFTRGVAGGAPWFLMEHAPSGVNWQTVNRTRPPGELRRATMSYLARGADAACFFQLVQSTSGAEKYHSAIVPHAGTDSRAFREACALGEEVARLAEAIGSTVHADTAMLVDWESAWALQHPTMPSNGFEPFDIAKAAHRALTRAGATVDMRHPRDDLSSYRFVVVPGLYLCDDELGDRLEAMARKGARILVTCLSGIADATDRVRGGGYPGAFRRLLGVRGEAFAPLPAGRTVAAVSPEGAGLYQGRFWQEELTADAETEVLARWNDGAWAGQPALTRRSVGSGFAWYLPSIPDPDGFLALARSIRRGAEPSSAPDPFADLVATTDVEVVRRRTGGVEYVFALNHGDIDVTLPALEGRDILTGQSAASWKLRAGDVRVIRTSSS</sequence>
<evidence type="ECO:0000256" key="9">
    <source>
        <dbReference type="PIRSR" id="PIRSR001084-3"/>
    </source>
</evidence>
<dbReference type="InterPro" id="IPR013738">
    <property type="entry name" value="Beta_galactosidase_Trimer"/>
</dbReference>
<feature type="domain" description="Beta-galactosidase C-terminal" evidence="12">
    <location>
        <begin position="623"/>
        <end position="677"/>
    </location>
</feature>
<keyword evidence="5 6" id="KW-0326">Glycosidase</keyword>
<dbReference type="EC" id="3.2.1.23" evidence="3 6"/>
<feature type="binding site" evidence="8">
    <location>
        <position position="149"/>
    </location>
    <ligand>
        <name>substrate</name>
    </ligand>
</feature>
<evidence type="ECO:0000256" key="8">
    <source>
        <dbReference type="PIRSR" id="PIRSR001084-2"/>
    </source>
</evidence>
<gene>
    <name evidence="13" type="ORF">RSA3_07695</name>
</gene>
<feature type="domain" description="Beta-galactosidase trimerisation" evidence="11">
    <location>
        <begin position="401"/>
        <end position="603"/>
    </location>
</feature>
<organism evidence="13 14">
    <name type="scientific">Microbacterium testaceum</name>
    <name type="common">Aureobacterium testaceum</name>
    <name type="synonym">Brevibacterium testaceum</name>
    <dbReference type="NCBI Taxonomy" id="2033"/>
    <lineage>
        <taxon>Bacteria</taxon>
        <taxon>Bacillati</taxon>
        <taxon>Actinomycetota</taxon>
        <taxon>Actinomycetes</taxon>
        <taxon>Micrococcales</taxon>
        <taxon>Microbacteriaceae</taxon>
        <taxon>Microbacterium</taxon>
    </lineage>
</organism>
<comment type="caution">
    <text evidence="13">The sequence shown here is derived from an EMBL/GenBank/DDBJ whole genome shotgun (WGS) entry which is preliminary data.</text>
</comment>
<feature type="active site" description="Nucleophile" evidence="7">
    <location>
        <position position="313"/>
    </location>
</feature>
<dbReference type="SUPFAM" id="SSF52317">
    <property type="entry name" value="Class I glutamine amidotransferase-like"/>
    <property type="match status" value="1"/>
</dbReference>
<dbReference type="Proteomes" id="UP000072189">
    <property type="component" value="Unassembled WGS sequence"/>
</dbReference>
<dbReference type="GO" id="GO:0004565">
    <property type="term" value="F:beta-galactosidase activity"/>
    <property type="evidence" value="ECO:0007669"/>
    <property type="project" value="UniProtKB-EC"/>
</dbReference>
<comment type="similarity">
    <text evidence="2 6">Belongs to the glycosyl hydrolase 42 family.</text>
</comment>
<dbReference type="InterPro" id="IPR013739">
    <property type="entry name" value="Beta_galactosidase_C"/>
</dbReference>
<dbReference type="Pfam" id="PF02449">
    <property type="entry name" value="Glyco_hydro_42"/>
    <property type="match status" value="1"/>
</dbReference>
<dbReference type="GO" id="GO:0046872">
    <property type="term" value="F:metal ion binding"/>
    <property type="evidence" value="ECO:0007669"/>
    <property type="project" value="UniProtKB-KW"/>
</dbReference>
<proteinExistence type="inferred from homology"/>
<feature type="binding site" evidence="8">
    <location>
        <position position="111"/>
    </location>
    <ligand>
        <name>substrate</name>
    </ligand>
</feature>
<dbReference type="Gene3D" id="3.40.50.880">
    <property type="match status" value="1"/>
</dbReference>
<dbReference type="GO" id="GO:0006012">
    <property type="term" value="P:galactose metabolic process"/>
    <property type="evidence" value="ECO:0007669"/>
    <property type="project" value="InterPro"/>
</dbReference>
<evidence type="ECO:0000256" key="3">
    <source>
        <dbReference type="ARBA" id="ARBA00012756"/>
    </source>
</evidence>
<dbReference type="InterPro" id="IPR013529">
    <property type="entry name" value="Glyco_hydro_42_N"/>
</dbReference>
<feature type="binding site" evidence="9">
    <location>
        <position position="115"/>
    </location>
    <ligand>
        <name>Zn(2+)</name>
        <dbReference type="ChEBI" id="CHEBI:29105"/>
    </ligand>
</feature>
<dbReference type="Pfam" id="PF08533">
    <property type="entry name" value="Glyco_hydro_42C"/>
    <property type="match status" value="1"/>
</dbReference>
<evidence type="ECO:0000259" key="12">
    <source>
        <dbReference type="Pfam" id="PF08533"/>
    </source>
</evidence>
<evidence type="ECO:0000259" key="11">
    <source>
        <dbReference type="Pfam" id="PF08532"/>
    </source>
</evidence>
<dbReference type="PATRIC" id="fig|2033.4.peg.2524"/>
<evidence type="ECO:0000256" key="4">
    <source>
        <dbReference type="ARBA" id="ARBA00022801"/>
    </source>
</evidence>
<feature type="binding site" evidence="8">
    <location>
        <position position="321"/>
    </location>
    <ligand>
        <name>substrate</name>
    </ligand>
</feature>
<feature type="binding site" evidence="9">
    <location>
        <position position="158"/>
    </location>
    <ligand>
        <name>Zn(2+)</name>
        <dbReference type="ChEBI" id="CHEBI:29105"/>
    </ligand>
</feature>
<evidence type="ECO:0000256" key="1">
    <source>
        <dbReference type="ARBA" id="ARBA00001412"/>
    </source>
</evidence>
<protein>
    <recommendedName>
        <fullName evidence="3 6">Beta-galactosidase</fullName>
        <shortName evidence="6">Beta-gal</shortName>
        <ecNumber evidence="3 6">3.2.1.23</ecNumber>
    </recommendedName>
</protein>
<keyword evidence="9" id="KW-0479">Metal-binding</keyword>
<keyword evidence="9" id="KW-0862">Zinc</keyword>
<dbReference type="InterPro" id="IPR017853">
    <property type="entry name" value="GH"/>
</dbReference>
<dbReference type="EMBL" id="LDRV01000043">
    <property type="protein sequence ID" value="KTS12832.1"/>
    <property type="molecule type" value="Genomic_DNA"/>
</dbReference>
<dbReference type="Gene3D" id="2.60.40.1180">
    <property type="entry name" value="Golgi alpha-mannosidase II"/>
    <property type="match status" value="1"/>
</dbReference>
<evidence type="ECO:0000259" key="10">
    <source>
        <dbReference type="Pfam" id="PF02449"/>
    </source>
</evidence>
<dbReference type="CDD" id="cd03143">
    <property type="entry name" value="A4_beta-galactosidase_middle_domain"/>
    <property type="match status" value="1"/>
</dbReference>
<dbReference type="InterPro" id="IPR013780">
    <property type="entry name" value="Glyco_hydro_b"/>
</dbReference>
<keyword evidence="4 6" id="KW-0378">Hydrolase</keyword>
<feature type="domain" description="Glycoside hydrolase family 42 N-terminal" evidence="10">
    <location>
        <begin position="14"/>
        <end position="390"/>
    </location>
</feature>
<evidence type="ECO:0000313" key="13">
    <source>
        <dbReference type="EMBL" id="KTS12832.1"/>
    </source>
</evidence>
<feature type="active site" description="Proton donor" evidence="7">
    <location>
        <position position="150"/>
    </location>
</feature>
<dbReference type="Gene3D" id="3.20.20.80">
    <property type="entry name" value="Glycosidases"/>
    <property type="match status" value="1"/>
</dbReference>
<evidence type="ECO:0000313" key="14">
    <source>
        <dbReference type="Proteomes" id="UP000072189"/>
    </source>
</evidence>
<evidence type="ECO:0000256" key="6">
    <source>
        <dbReference type="PIRNR" id="PIRNR001084"/>
    </source>
</evidence>
<comment type="catalytic activity">
    <reaction evidence="1 6">
        <text>Hydrolysis of terminal non-reducing beta-D-galactose residues in beta-D-galactosides.</text>
        <dbReference type="EC" id="3.2.1.23"/>
    </reaction>
</comment>
<dbReference type="Pfam" id="PF08532">
    <property type="entry name" value="Glyco_hydro_42M"/>
    <property type="match status" value="1"/>
</dbReference>
<dbReference type="AlphaFoldDB" id="A0A147F8D5"/>
<accession>A0A147F8D5</accession>
<dbReference type="SUPFAM" id="SSF51445">
    <property type="entry name" value="(Trans)glycosidases"/>
    <property type="match status" value="1"/>
</dbReference>
<reference evidence="13 14" key="1">
    <citation type="journal article" date="2016" name="Front. Microbiol.">
        <title>Genomic Resource of Rice Seed Associated Bacteria.</title>
        <authorList>
            <person name="Midha S."/>
            <person name="Bansal K."/>
            <person name="Sharma S."/>
            <person name="Kumar N."/>
            <person name="Patil P.P."/>
            <person name="Chaudhry V."/>
            <person name="Patil P.B."/>
        </authorList>
    </citation>
    <scope>NUCLEOTIDE SEQUENCE [LARGE SCALE GENOMIC DNA]</scope>
    <source>
        <strain evidence="13 14">RSA3</strain>
    </source>
</reference>